<evidence type="ECO:0000313" key="2">
    <source>
        <dbReference type="EMBL" id="KAK1665441.1"/>
    </source>
</evidence>
<dbReference type="EMBL" id="JAUUTY010000003">
    <property type="protein sequence ID" value="KAK1665441.1"/>
    <property type="molecule type" value="Genomic_DNA"/>
</dbReference>
<dbReference type="PANTHER" id="PTHR33223:SF8">
    <property type="entry name" value="OS04G0172440 PROTEIN"/>
    <property type="match status" value="1"/>
</dbReference>
<evidence type="ECO:0000313" key="3">
    <source>
        <dbReference type="Proteomes" id="UP001231189"/>
    </source>
</evidence>
<keyword evidence="3" id="KW-1185">Reference proteome</keyword>
<dbReference type="AlphaFoldDB" id="A0AAD8WKK9"/>
<name>A0AAD8WKK9_LOLMU</name>
<accession>A0AAD8WKK9</accession>
<dbReference type="InterPro" id="IPR005162">
    <property type="entry name" value="Retrotrans_gag_dom"/>
</dbReference>
<dbReference type="PANTHER" id="PTHR33223">
    <property type="entry name" value="CCHC-TYPE DOMAIN-CONTAINING PROTEIN"/>
    <property type="match status" value="1"/>
</dbReference>
<comment type="caution">
    <text evidence="2">The sequence shown here is derived from an EMBL/GenBank/DDBJ whole genome shotgun (WGS) entry which is preliminary data.</text>
</comment>
<dbReference type="Pfam" id="PF03732">
    <property type="entry name" value="Retrotrans_gag"/>
    <property type="match status" value="1"/>
</dbReference>
<dbReference type="Proteomes" id="UP001231189">
    <property type="component" value="Unassembled WGS sequence"/>
</dbReference>
<evidence type="ECO:0000259" key="1">
    <source>
        <dbReference type="Pfam" id="PF03732"/>
    </source>
</evidence>
<gene>
    <name evidence="2" type="ORF">QYE76_053600</name>
</gene>
<sequence>MAEEPIKYEDLPPEHKKKYDELKATFEADLIGSFEKTRSHGIKFKGFQPEGALDGLDLSLPSDERTRALRQEVNYAVAHSLHRHSESLVNTLERVALNVVQEIMKHKYSPSGPALGTHQGEIPLYTRPPLQYTFAAPQQQGSPAYVVYKEGLPRQEESLAGSSAGADVEKQAWLAKYATSTSHQRSTSAAPTVDEITAIMRDQFGILPKKRMIGYSKPYPNEYDLIPLPPKYRLPDFTKFSGLEGTSSIEHVSRYLAQLGMVSASDELRVRFFSQSLTGPAFGWYTSLLPGTWKQLEEQFHVQYHSEATEAGIADLTQVRQRRGETVSEYIQRFRTVRNRCYSVRLTEKEACELAIAGLLKDVTFQAEYNSGAYGSEIDRMNSHPNCTRTSTSASP</sequence>
<organism evidence="2 3">
    <name type="scientific">Lolium multiflorum</name>
    <name type="common">Italian ryegrass</name>
    <name type="synonym">Lolium perenne subsp. multiflorum</name>
    <dbReference type="NCBI Taxonomy" id="4521"/>
    <lineage>
        <taxon>Eukaryota</taxon>
        <taxon>Viridiplantae</taxon>
        <taxon>Streptophyta</taxon>
        <taxon>Embryophyta</taxon>
        <taxon>Tracheophyta</taxon>
        <taxon>Spermatophyta</taxon>
        <taxon>Magnoliopsida</taxon>
        <taxon>Liliopsida</taxon>
        <taxon>Poales</taxon>
        <taxon>Poaceae</taxon>
        <taxon>BOP clade</taxon>
        <taxon>Pooideae</taxon>
        <taxon>Poodae</taxon>
        <taxon>Poeae</taxon>
        <taxon>Poeae Chloroplast Group 2 (Poeae type)</taxon>
        <taxon>Loliodinae</taxon>
        <taxon>Loliinae</taxon>
        <taxon>Lolium</taxon>
    </lineage>
</organism>
<proteinExistence type="predicted"/>
<protein>
    <recommendedName>
        <fullName evidence="1">Retrotransposon gag domain-containing protein</fullName>
    </recommendedName>
</protein>
<reference evidence="2" key="1">
    <citation type="submission" date="2023-07" db="EMBL/GenBank/DDBJ databases">
        <title>A chromosome-level genome assembly of Lolium multiflorum.</title>
        <authorList>
            <person name="Chen Y."/>
            <person name="Copetti D."/>
            <person name="Kolliker R."/>
            <person name="Studer B."/>
        </authorList>
    </citation>
    <scope>NUCLEOTIDE SEQUENCE</scope>
    <source>
        <strain evidence="2">02402/16</strain>
        <tissue evidence="2">Leaf</tissue>
    </source>
</reference>
<feature type="domain" description="Retrotransposon gag" evidence="1">
    <location>
        <begin position="271"/>
        <end position="359"/>
    </location>
</feature>